<sequence>MTAHAVARHSRARQVDAAAVEELADEVKEGAQGLGRSPMLFGMAVNEALLLVRAQVEMNPRANLLETWEAAVSAMQVSEAAFAAAAVSEGSVERRIAGEMRSIPATGPQFYAHAGNWLTAFWLAVTCRDQERMTHLCRVPIGVLRASGVEGDDYLYHWVDALQTYWLEEPGLVDKLTAAIETSHPDVATIAPRDLLQNVLYPPINLFYRFLRKEHGAFNAALAEALELHKRYWTTNEERSDDIEGCLALGPLAVACLAYDAGFPIEVESDYLPHHLLRRTWVGEFPV</sequence>
<gene>
    <name evidence="1" type="ORF">QNN03_18035</name>
</gene>
<evidence type="ECO:0000313" key="1">
    <source>
        <dbReference type="EMBL" id="MDL2078336.1"/>
    </source>
</evidence>
<accession>A0ABT7J0H4</accession>
<reference evidence="1 2" key="1">
    <citation type="submission" date="2023-05" db="EMBL/GenBank/DDBJ databases">
        <title>Streptomyces fuscus sp. nov., a brown-black pigment producing actinomyces isolated from dry sand of Sea duck farm.</title>
        <authorList>
            <person name="Xie J."/>
            <person name="Shen N."/>
        </authorList>
    </citation>
    <scope>NUCLEOTIDE SEQUENCE [LARGE SCALE GENOMIC DNA]</scope>
    <source>
        <strain evidence="1 2">GXMU-J15</strain>
    </source>
</reference>
<protein>
    <submittedName>
        <fullName evidence="1">Immunity 49 family protein</fullName>
    </submittedName>
</protein>
<dbReference type="RefSeq" id="WP_255310388.1">
    <property type="nucleotide sequence ID" value="NZ_JASJUS010000015.1"/>
</dbReference>
<dbReference type="Proteomes" id="UP001241926">
    <property type="component" value="Unassembled WGS sequence"/>
</dbReference>
<comment type="caution">
    <text evidence="1">The sequence shown here is derived from an EMBL/GenBank/DDBJ whole genome shotgun (WGS) entry which is preliminary data.</text>
</comment>
<organism evidence="1 2">
    <name type="scientific">Streptomyces fuscus</name>
    <dbReference type="NCBI Taxonomy" id="3048495"/>
    <lineage>
        <taxon>Bacteria</taxon>
        <taxon>Bacillati</taxon>
        <taxon>Actinomycetota</taxon>
        <taxon>Actinomycetes</taxon>
        <taxon>Kitasatosporales</taxon>
        <taxon>Streptomycetaceae</taxon>
        <taxon>Streptomyces</taxon>
    </lineage>
</organism>
<name>A0ABT7J0H4_9ACTN</name>
<evidence type="ECO:0000313" key="2">
    <source>
        <dbReference type="Proteomes" id="UP001241926"/>
    </source>
</evidence>
<dbReference type="Pfam" id="PF15575">
    <property type="entry name" value="Imm49"/>
    <property type="match status" value="1"/>
</dbReference>
<dbReference type="InterPro" id="IPR029074">
    <property type="entry name" value="Imm49"/>
</dbReference>
<proteinExistence type="predicted"/>
<keyword evidence="2" id="KW-1185">Reference proteome</keyword>
<dbReference type="EMBL" id="JASJUS010000015">
    <property type="protein sequence ID" value="MDL2078336.1"/>
    <property type="molecule type" value="Genomic_DNA"/>
</dbReference>